<dbReference type="RefSeq" id="WP_131569087.1">
    <property type="nucleotide sequence ID" value="NZ_JAINFK010000003.1"/>
</dbReference>
<evidence type="ECO:0000256" key="2">
    <source>
        <dbReference type="SAM" id="Phobius"/>
    </source>
</evidence>
<keyword evidence="2" id="KW-0472">Membrane</keyword>
<reference evidence="3 4" key="1">
    <citation type="journal article" date="2015" name="Antonie Van Leeuwenhoek">
        <title>Oricola cellulosilytica gen. nov., sp. nov., a cellulose-degrading bacterium of the family Phyllobacteriaceae isolated from surface seashore water, and emended descriptions of Mesorhizobium loti and Phyllobacterium myrsinacearum.</title>
        <authorList>
            <person name="Hameed A."/>
            <person name="Shahina M."/>
            <person name="Lai W.A."/>
            <person name="Lin S.Y."/>
            <person name="Young L.S."/>
            <person name="Liu Y.C."/>
            <person name="Hsu Y.H."/>
            <person name="Young C.C."/>
        </authorList>
    </citation>
    <scope>NUCLEOTIDE SEQUENCE [LARGE SCALE GENOMIC DNA]</scope>
    <source>
        <strain evidence="3 4">KCTC 52183</strain>
    </source>
</reference>
<sequence length="184" mass="19309">MAQDFIDAEFVTLQREEADMSAGNASSRDTAATRQRQMGEQITVLKSSALGSRPSLMAERLYLATVVTAALIAFIAAGGHVLLRGAHFAADPSLTLRMGAAGADPRSGRAVTISATISNAGAKAQIVPDIILVFEAIDGGGRLSYRLPRGEMLGAGKSLAFTVRMPKKPGYREAPSLRFDTSGA</sequence>
<accession>A0A4R0PC76</accession>
<gene>
    <name evidence="3" type="ORF">E0D97_11720</name>
</gene>
<keyword evidence="2" id="KW-0812">Transmembrane</keyword>
<proteinExistence type="predicted"/>
<comment type="caution">
    <text evidence="3">The sequence shown here is derived from an EMBL/GenBank/DDBJ whole genome shotgun (WGS) entry which is preliminary data.</text>
</comment>
<feature type="compositionally biased region" description="Polar residues" evidence="1">
    <location>
        <begin position="23"/>
        <end position="36"/>
    </location>
</feature>
<keyword evidence="4" id="KW-1185">Reference proteome</keyword>
<keyword evidence="2" id="KW-1133">Transmembrane helix</keyword>
<evidence type="ECO:0000256" key="1">
    <source>
        <dbReference type="SAM" id="MobiDB-lite"/>
    </source>
</evidence>
<evidence type="ECO:0000313" key="3">
    <source>
        <dbReference type="EMBL" id="TCD13768.1"/>
    </source>
</evidence>
<dbReference type="Proteomes" id="UP000291301">
    <property type="component" value="Unassembled WGS sequence"/>
</dbReference>
<evidence type="ECO:0000313" key="4">
    <source>
        <dbReference type="Proteomes" id="UP000291301"/>
    </source>
</evidence>
<protein>
    <recommendedName>
        <fullName evidence="5">DUF3426 domain-containing protein</fullName>
    </recommendedName>
</protein>
<name>A0A4R0PC76_9HYPH</name>
<evidence type="ECO:0008006" key="5">
    <source>
        <dbReference type="Google" id="ProtNLM"/>
    </source>
</evidence>
<organism evidence="3 4">
    <name type="scientific">Oricola cellulosilytica</name>
    <dbReference type="NCBI Taxonomy" id="1429082"/>
    <lineage>
        <taxon>Bacteria</taxon>
        <taxon>Pseudomonadati</taxon>
        <taxon>Pseudomonadota</taxon>
        <taxon>Alphaproteobacteria</taxon>
        <taxon>Hyphomicrobiales</taxon>
        <taxon>Ahrensiaceae</taxon>
        <taxon>Oricola</taxon>
    </lineage>
</organism>
<dbReference type="AlphaFoldDB" id="A0A4R0PC76"/>
<dbReference type="EMBL" id="SJST01000004">
    <property type="protein sequence ID" value="TCD13768.1"/>
    <property type="molecule type" value="Genomic_DNA"/>
</dbReference>
<feature type="transmembrane region" description="Helical" evidence="2">
    <location>
        <begin position="61"/>
        <end position="83"/>
    </location>
</feature>
<feature type="region of interest" description="Disordered" evidence="1">
    <location>
        <begin position="17"/>
        <end position="36"/>
    </location>
</feature>